<evidence type="ECO:0000313" key="2">
    <source>
        <dbReference type="EMBL" id="RZC60826.1"/>
    </source>
</evidence>
<protein>
    <submittedName>
        <fullName evidence="2">Uncharacterized protein</fullName>
    </submittedName>
</protein>
<dbReference type="EMBL" id="CM010719">
    <property type="protein sequence ID" value="RZC60826.1"/>
    <property type="molecule type" value="Genomic_DNA"/>
</dbReference>
<dbReference type="AlphaFoldDB" id="A0A4Y7JJU6"/>
<organism evidence="2 3">
    <name type="scientific">Papaver somniferum</name>
    <name type="common">Opium poppy</name>
    <dbReference type="NCBI Taxonomy" id="3469"/>
    <lineage>
        <taxon>Eukaryota</taxon>
        <taxon>Viridiplantae</taxon>
        <taxon>Streptophyta</taxon>
        <taxon>Embryophyta</taxon>
        <taxon>Tracheophyta</taxon>
        <taxon>Spermatophyta</taxon>
        <taxon>Magnoliopsida</taxon>
        <taxon>Ranunculales</taxon>
        <taxon>Papaveraceae</taxon>
        <taxon>Papaveroideae</taxon>
        <taxon>Papaver</taxon>
    </lineage>
</organism>
<keyword evidence="1" id="KW-0812">Transmembrane</keyword>
<feature type="non-terminal residue" evidence="2">
    <location>
        <position position="107"/>
    </location>
</feature>
<evidence type="ECO:0000313" key="3">
    <source>
        <dbReference type="Proteomes" id="UP000316621"/>
    </source>
</evidence>
<proteinExistence type="predicted"/>
<reference evidence="2 3" key="1">
    <citation type="journal article" date="2018" name="Science">
        <title>The opium poppy genome and morphinan production.</title>
        <authorList>
            <person name="Guo L."/>
            <person name="Winzer T."/>
            <person name="Yang X."/>
            <person name="Li Y."/>
            <person name="Ning Z."/>
            <person name="He Z."/>
            <person name="Teodor R."/>
            <person name="Lu Y."/>
            <person name="Bowser T.A."/>
            <person name="Graham I.A."/>
            <person name="Ye K."/>
        </authorList>
    </citation>
    <scope>NUCLEOTIDE SEQUENCE [LARGE SCALE GENOMIC DNA]</scope>
    <source>
        <strain evidence="3">cv. HN1</strain>
        <tissue evidence="2">Leaves</tissue>
    </source>
</reference>
<keyword evidence="1" id="KW-1133">Transmembrane helix</keyword>
<sequence length="107" mass="12703">MGSDKKRRDIPAVMEEELRLNWECMMPEQTETHRHIMLMGSDKKRRDIPAVMFLTLILNLTNLIIHCAISVQDTNLRWVYSRNWIRRYCCCHSGGVQLKEVRLVMLD</sequence>
<dbReference type="Gramene" id="RZC60826">
    <property type="protein sequence ID" value="RZC60826"/>
    <property type="gene ID" value="C5167_022575"/>
</dbReference>
<dbReference type="Proteomes" id="UP000316621">
    <property type="component" value="Chromosome 5"/>
</dbReference>
<accession>A0A4Y7JJU6</accession>
<evidence type="ECO:0000256" key="1">
    <source>
        <dbReference type="SAM" id="Phobius"/>
    </source>
</evidence>
<name>A0A4Y7JJU6_PAPSO</name>
<keyword evidence="3" id="KW-1185">Reference proteome</keyword>
<feature type="transmembrane region" description="Helical" evidence="1">
    <location>
        <begin position="48"/>
        <end position="71"/>
    </location>
</feature>
<gene>
    <name evidence="2" type="ORF">C5167_022575</name>
</gene>
<keyword evidence="1" id="KW-0472">Membrane</keyword>